<name>A0A418M5T3_9BACT</name>
<dbReference type="Proteomes" id="UP000283523">
    <property type="component" value="Unassembled WGS sequence"/>
</dbReference>
<evidence type="ECO:0000313" key="2">
    <source>
        <dbReference type="Proteomes" id="UP000283523"/>
    </source>
</evidence>
<reference evidence="1 2" key="1">
    <citation type="submission" date="2018-08" db="EMBL/GenBank/DDBJ databases">
        <title>Fibrisoma montanum sp. nov., isolated from Danxia mountain soil.</title>
        <authorList>
            <person name="Huang Y."/>
        </authorList>
    </citation>
    <scope>NUCLEOTIDE SEQUENCE [LARGE SCALE GENOMIC DNA]</scope>
    <source>
        <strain evidence="1 2">HYT19</strain>
    </source>
</reference>
<protein>
    <submittedName>
        <fullName evidence="1">Uncharacterized protein</fullName>
    </submittedName>
</protein>
<dbReference type="AlphaFoldDB" id="A0A418M5T3"/>
<dbReference type="OrthoDB" id="942393at2"/>
<organism evidence="1 2">
    <name type="scientific">Fibrisoma montanum</name>
    <dbReference type="NCBI Taxonomy" id="2305895"/>
    <lineage>
        <taxon>Bacteria</taxon>
        <taxon>Pseudomonadati</taxon>
        <taxon>Bacteroidota</taxon>
        <taxon>Cytophagia</taxon>
        <taxon>Cytophagales</taxon>
        <taxon>Spirosomataceae</taxon>
        <taxon>Fibrisoma</taxon>
    </lineage>
</organism>
<proteinExistence type="predicted"/>
<evidence type="ECO:0000313" key="1">
    <source>
        <dbReference type="EMBL" id="RIV21136.1"/>
    </source>
</evidence>
<comment type="caution">
    <text evidence="1">The sequence shown here is derived from an EMBL/GenBank/DDBJ whole genome shotgun (WGS) entry which is preliminary data.</text>
</comment>
<dbReference type="EMBL" id="QXED01000005">
    <property type="protein sequence ID" value="RIV21136.1"/>
    <property type="molecule type" value="Genomic_DNA"/>
</dbReference>
<gene>
    <name evidence="1" type="ORF">DYU11_17055</name>
</gene>
<keyword evidence="2" id="KW-1185">Reference proteome</keyword>
<accession>A0A418M5T3</accession>
<sequence>MLPVMINALLISNNIAGLDDYYVSNELVQYTVCRITKDFDPDLAPYDILVIPNGSDHVAMLKIKDKVRAFLDAGKALICSDGWFTDWVPGNQWVMDNARRTIDIRYHVKTDRYGLFDGVDLDELTFSHGMSGWWACGYIQVAEGADVVVEDTWQRPIIVLDEVSTNGLMLLTASGPLADVTFSGDREVALVRIYRNFLKRVQSKNNVVPMIAE</sequence>